<comment type="similarity">
    <text evidence="2 7 8">Belongs to the peptidase C12 family.</text>
</comment>
<feature type="active site" description="Proton donor" evidence="7">
    <location>
        <position position="174"/>
    </location>
</feature>
<dbReference type="InterPro" id="IPR036959">
    <property type="entry name" value="Peptidase_C12_UCH_sf"/>
</dbReference>
<dbReference type="Pfam" id="PF01088">
    <property type="entry name" value="Peptidase_C12"/>
    <property type="match status" value="1"/>
</dbReference>
<dbReference type="EMBL" id="CP014503">
    <property type="protein sequence ID" value="ANB14857.1"/>
    <property type="molecule type" value="Genomic_DNA"/>
</dbReference>
<evidence type="ECO:0000256" key="5">
    <source>
        <dbReference type="ARBA" id="ARBA00022801"/>
    </source>
</evidence>
<dbReference type="CDD" id="cd09616">
    <property type="entry name" value="Peptidase_C12_UCH_L1_L3"/>
    <property type="match status" value="1"/>
</dbReference>
<evidence type="ECO:0000256" key="1">
    <source>
        <dbReference type="ARBA" id="ARBA00000707"/>
    </source>
</evidence>
<feature type="active site" description="Nucleophile" evidence="7">
    <location>
        <position position="100"/>
    </location>
</feature>
<dbReference type="InterPro" id="IPR001578">
    <property type="entry name" value="Peptidase_C12_UCH"/>
</dbReference>
<keyword evidence="3 7" id="KW-0645">Protease</keyword>
<evidence type="ECO:0000256" key="3">
    <source>
        <dbReference type="ARBA" id="ARBA00022670"/>
    </source>
</evidence>
<dbReference type="PANTHER" id="PTHR10589:SF17">
    <property type="entry name" value="UBIQUITIN CARBOXYL-TERMINAL HYDROLASE"/>
    <property type="match status" value="1"/>
</dbReference>
<proteinExistence type="inferred from homology"/>
<organism evidence="10 11">
    <name type="scientific">Sugiyamaella lignohabitans</name>
    <dbReference type="NCBI Taxonomy" id="796027"/>
    <lineage>
        <taxon>Eukaryota</taxon>
        <taxon>Fungi</taxon>
        <taxon>Dikarya</taxon>
        <taxon>Ascomycota</taxon>
        <taxon>Saccharomycotina</taxon>
        <taxon>Dipodascomycetes</taxon>
        <taxon>Dipodascales</taxon>
        <taxon>Trichomonascaceae</taxon>
        <taxon>Sugiyamaella</taxon>
    </lineage>
</organism>
<keyword evidence="11" id="KW-1185">Reference proteome</keyword>
<evidence type="ECO:0000256" key="4">
    <source>
        <dbReference type="ARBA" id="ARBA00022786"/>
    </source>
</evidence>
<evidence type="ECO:0000256" key="8">
    <source>
        <dbReference type="RuleBase" id="RU361215"/>
    </source>
</evidence>
<dbReference type="Gene3D" id="3.40.532.10">
    <property type="entry name" value="Peptidase C12, ubiquitin carboxyl-terminal hydrolase"/>
    <property type="match status" value="1"/>
</dbReference>
<evidence type="ECO:0000313" key="10">
    <source>
        <dbReference type="EMBL" id="ANB14857.1"/>
    </source>
</evidence>
<comment type="catalytic activity">
    <reaction evidence="1 7 8">
        <text>Thiol-dependent hydrolysis of ester, thioester, amide, peptide and isopeptide bonds formed by the C-terminal Gly of ubiquitin (a 76-residue protein attached to proteins as an intracellular targeting signal).</text>
        <dbReference type="EC" id="3.4.19.12"/>
    </reaction>
</comment>
<feature type="site" description="Transition state stabilizer" evidence="7">
    <location>
        <position position="94"/>
    </location>
</feature>
<accession>A0A161HME6</accession>
<dbReference type="GO" id="GO:0006511">
    <property type="term" value="P:ubiquitin-dependent protein catabolic process"/>
    <property type="evidence" value="ECO:0007669"/>
    <property type="project" value="UniProtKB-UniRule"/>
</dbReference>
<reference evidence="10 11" key="1">
    <citation type="submission" date="2016-02" db="EMBL/GenBank/DDBJ databases">
        <title>Complete genome sequence and transcriptome regulation of the pentose utilising yeast Sugiyamaella lignohabitans.</title>
        <authorList>
            <person name="Bellasio M."/>
            <person name="Peymann A."/>
            <person name="Valli M."/>
            <person name="Sipitzky M."/>
            <person name="Graf A."/>
            <person name="Sauer M."/>
            <person name="Marx H."/>
            <person name="Mattanovich D."/>
        </authorList>
    </citation>
    <scope>NUCLEOTIDE SEQUENCE [LARGE SCALE GENOMIC DNA]</scope>
    <source>
        <strain evidence="10 11">CBS 10342</strain>
    </source>
</reference>
<dbReference type="EC" id="3.4.19.12" evidence="8"/>
<evidence type="ECO:0000256" key="2">
    <source>
        <dbReference type="ARBA" id="ARBA00009326"/>
    </source>
</evidence>
<feature type="site" description="Important for enzyme activity" evidence="7">
    <location>
        <position position="191"/>
    </location>
</feature>
<dbReference type="AlphaFoldDB" id="A0A161HME6"/>
<dbReference type="GO" id="GO:0016579">
    <property type="term" value="P:protein deubiquitination"/>
    <property type="evidence" value="ECO:0007669"/>
    <property type="project" value="TreeGrafter"/>
</dbReference>
<dbReference type="GeneID" id="30034385"/>
<dbReference type="Proteomes" id="UP000189580">
    <property type="component" value="Chromosome b"/>
</dbReference>
<dbReference type="FunFam" id="3.40.532.10:FF:000006">
    <property type="entry name" value="Ubiquitin carboxyl-terminal hydrolase"/>
    <property type="match status" value="1"/>
</dbReference>
<protein>
    <recommendedName>
        <fullName evidence="8">Ubiquitin carboxyl-terminal hydrolase</fullName>
        <ecNumber evidence="8">3.4.19.12</ecNumber>
    </recommendedName>
</protein>
<dbReference type="PROSITE" id="PS52048">
    <property type="entry name" value="UCH_DOMAIN"/>
    <property type="match status" value="1"/>
</dbReference>
<dbReference type="GO" id="GO:0004843">
    <property type="term" value="F:cysteine-type deubiquitinase activity"/>
    <property type="evidence" value="ECO:0007669"/>
    <property type="project" value="UniProtKB-UniRule"/>
</dbReference>
<keyword evidence="4 7" id="KW-0833">Ubl conjugation pathway</keyword>
<dbReference type="RefSeq" id="XP_018737334.1">
    <property type="nucleotide sequence ID" value="XM_018879415.1"/>
</dbReference>
<dbReference type="PROSITE" id="PS00140">
    <property type="entry name" value="UCH_1"/>
    <property type="match status" value="1"/>
</dbReference>
<evidence type="ECO:0000256" key="7">
    <source>
        <dbReference type="PROSITE-ProRule" id="PRU01393"/>
    </source>
</evidence>
<dbReference type="GO" id="GO:0005737">
    <property type="term" value="C:cytoplasm"/>
    <property type="evidence" value="ECO:0007669"/>
    <property type="project" value="TreeGrafter"/>
</dbReference>
<dbReference type="InterPro" id="IPR057254">
    <property type="entry name" value="UCH_AS"/>
</dbReference>
<dbReference type="PANTHER" id="PTHR10589">
    <property type="entry name" value="UBIQUITIN CARBOXYL-TERMINAL HYDROLASE"/>
    <property type="match status" value="1"/>
</dbReference>
<gene>
    <name evidence="10" type="primary">YUH1</name>
    <name evidence="10" type="ORF">AWJ20_2470</name>
</gene>
<dbReference type="InterPro" id="IPR038765">
    <property type="entry name" value="Papain-like_cys_pep_sf"/>
</dbReference>
<name>A0A161HME6_9ASCO</name>
<dbReference type="PRINTS" id="PR00707">
    <property type="entry name" value="UBCTHYDRLASE"/>
</dbReference>
<feature type="domain" description="UCH catalytic" evidence="9">
    <location>
        <begin position="4"/>
        <end position="238"/>
    </location>
</feature>
<evidence type="ECO:0000256" key="6">
    <source>
        <dbReference type="ARBA" id="ARBA00022807"/>
    </source>
</evidence>
<dbReference type="OrthoDB" id="427186at2759"/>
<dbReference type="KEGG" id="slb:AWJ20_2470"/>
<keyword evidence="6 7" id="KW-0788">Thiol protease</keyword>
<dbReference type="SUPFAM" id="SSF54001">
    <property type="entry name" value="Cysteine proteinases"/>
    <property type="match status" value="1"/>
</dbReference>
<evidence type="ECO:0000259" key="9">
    <source>
        <dbReference type="PROSITE" id="PS52048"/>
    </source>
</evidence>
<sequence length="241" mass="26457">MTKHFVPLECNPEVFDELIHSLGVTTALSFHDVYVIDDPDMLAMIPRPVYALLLVFPVSDTYEEYRHDSDKDLADDYYNSVSGTDKEQAVWFKQTIGNACGTMALLHALANGIPAGMIEPGSTIDILIKESIPLNTVERVKLLENSTELEQQHAKVGIKGDTAAPDAEASVEFHYVCLTRARNSDHLVELDGRRKGPIDLGPLSPDSDLLSEPALNKVREFLARESASSAFSIIALAPSFS</sequence>
<keyword evidence="5 7" id="KW-0378">Hydrolase</keyword>
<evidence type="ECO:0000313" key="11">
    <source>
        <dbReference type="Proteomes" id="UP000189580"/>
    </source>
</evidence>